<feature type="domain" description="HTH luxR-type" evidence="4">
    <location>
        <begin position="160"/>
        <end position="225"/>
    </location>
</feature>
<dbReference type="InterPro" id="IPR000792">
    <property type="entry name" value="Tscrpt_reg_LuxR_C"/>
</dbReference>
<dbReference type="EMBL" id="JAHKNG010000016">
    <property type="protein sequence ID" value="MBU3030617.1"/>
    <property type="molecule type" value="Genomic_DNA"/>
</dbReference>
<dbReference type="Proteomes" id="UP001166191">
    <property type="component" value="Unassembled WGS sequence"/>
</dbReference>
<keyword evidence="1" id="KW-0805">Transcription regulation</keyword>
<name>A0ABS6AJ43_9RHOB</name>
<keyword evidence="2" id="KW-0238">DNA-binding</keyword>
<dbReference type="PANTHER" id="PTHR44688:SF16">
    <property type="entry name" value="DNA-BINDING TRANSCRIPTIONAL ACTIVATOR DEVR_DOSR"/>
    <property type="match status" value="1"/>
</dbReference>
<accession>A0ABS6AJ43</accession>
<dbReference type="SMART" id="SM00421">
    <property type="entry name" value="HTH_LUXR"/>
    <property type="match status" value="1"/>
</dbReference>
<comment type="caution">
    <text evidence="5">The sequence shown here is derived from an EMBL/GenBank/DDBJ whole genome shotgun (WGS) entry which is preliminary data.</text>
</comment>
<keyword evidence="3" id="KW-0804">Transcription</keyword>
<evidence type="ECO:0000256" key="1">
    <source>
        <dbReference type="ARBA" id="ARBA00023015"/>
    </source>
</evidence>
<protein>
    <submittedName>
        <fullName evidence="5">Response regulator transcription factor</fullName>
    </submittedName>
</protein>
<reference evidence="5" key="1">
    <citation type="submission" date="2021-06" db="EMBL/GenBank/DDBJ databases">
        <title>Paracoccus bacterium XHP0099 sp. nov., isolated from the surface waters of the Yellow Sea.</title>
        <authorList>
            <person name="Xue H."/>
            <person name="Zhang D."/>
        </authorList>
    </citation>
    <scope>NUCLEOTIDE SEQUENCE</scope>
    <source>
        <strain evidence="5">XHP0099</strain>
    </source>
</reference>
<proteinExistence type="predicted"/>
<evidence type="ECO:0000256" key="2">
    <source>
        <dbReference type="ARBA" id="ARBA00023125"/>
    </source>
</evidence>
<evidence type="ECO:0000313" key="5">
    <source>
        <dbReference type="EMBL" id="MBU3030617.1"/>
    </source>
</evidence>
<dbReference type="RefSeq" id="WP_216033296.1">
    <property type="nucleotide sequence ID" value="NZ_JAHKNG010000016.1"/>
</dbReference>
<gene>
    <name evidence="5" type="ORF">KNW02_10865</name>
</gene>
<evidence type="ECO:0000313" key="6">
    <source>
        <dbReference type="Proteomes" id="UP001166191"/>
    </source>
</evidence>
<dbReference type="PROSITE" id="PS00622">
    <property type="entry name" value="HTH_LUXR_1"/>
    <property type="match status" value="1"/>
</dbReference>
<dbReference type="Pfam" id="PF00196">
    <property type="entry name" value="GerE"/>
    <property type="match status" value="1"/>
</dbReference>
<evidence type="ECO:0000259" key="4">
    <source>
        <dbReference type="PROSITE" id="PS50043"/>
    </source>
</evidence>
<dbReference type="PROSITE" id="PS50043">
    <property type="entry name" value="HTH_LUXR_2"/>
    <property type="match status" value="1"/>
</dbReference>
<dbReference type="CDD" id="cd06170">
    <property type="entry name" value="LuxR_C_like"/>
    <property type="match status" value="1"/>
</dbReference>
<sequence length="238" mass="25727">MRQSGLAVSTATVAARQPHVALIGTSLQFSDQILRFLGQEFEGVHFDRIGDPRDLLDGEVRSDVVVLHEAVPSLDTRISEIRATLPSALIAVACNDCTILQRLNLSRFSPPISPLQMNAQIDIWLAVLRLLLSGHVWVPVAIATEDEPRAAAPALPQAIESRAASLLTRREMEVLPLLAQGKQNKVIAAELDLSEHTVKLHIHNIFAKLGVSNRTGAANWYLSQLEDGADVASSAATG</sequence>
<organism evidence="5 6">
    <name type="scientific">Paracoccus marinaquae</name>
    <dbReference type="NCBI Taxonomy" id="2841926"/>
    <lineage>
        <taxon>Bacteria</taxon>
        <taxon>Pseudomonadati</taxon>
        <taxon>Pseudomonadota</taxon>
        <taxon>Alphaproteobacteria</taxon>
        <taxon>Rhodobacterales</taxon>
        <taxon>Paracoccaceae</taxon>
        <taxon>Paracoccus</taxon>
    </lineage>
</organism>
<evidence type="ECO:0000256" key="3">
    <source>
        <dbReference type="ARBA" id="ARBA00023163"/>
    </source>
</evidence>
<keyword evidence="6" id="KW-1185">Reference proteome</keyword>
<dbReference type="PANTHER" id="PTHR44688">
    <property type="entry name" value="DNA-BINDING TRANSCRIPTIONAL ACTIVATOR DEVR_DOSR"/>
    <property type="match status" value="1"/>
</dbReference>